<keyword evidence="2 3" id="KW-0808">Transferase</keyword>
<dbReference type="Gene3D" id="3.40.50.2000">
    <property type="entry name" value="Glycogen Phosphorylase B"/>
    <property type="match status" value="2"/>
</dbReference>
<dbReference type="GO" id="GO:0016757">
    <property type="term" value="F:glycosyltransferase activity"/>
    <property type="evidence" value="ECO:0007669"/>
    <property type="project" value="UniProtKB-KW"/>
</dbReference>
<name>A0A6P0HFA8_9ACTN</name>
<evidence type="ECO:0000256" key="2">
    <source>
        <dbReference type="ARBA" id="ARBA00022679"/>
    </source>
</evidence>
<evidence type="ECO:0000256" key="1">
    <source>
        <dbReference type="ARBA" id="ARBA00022676"/>
    </source>
</evidence>
<keyword evidence="1" id="KW-0328">Glycosyltransferase</keyword>
<dbReference type="SUPFAM" id="SSF53756">
    <property type="entry name" value="UDP-Glycosyltransferase/glycogen phosphorylase"/>
    <property type="match status" value="1"/>
</dbReference>
<dbReference type="Pfam" id="PF13692">
    <property type="entry name" value="Glyco_trans_1_4"/>
    <property type="match status" value="1"/>
</dbReference>
<dbReference type="PANTHER" id="PTHR12526:SF510">
    <property type="entry name" value="D-INOSITOL 3-PHOSPHATE GLYCOSYLTRANSFERASE"/>
    <property type="match status" value="1"/>
</dbReference>
<keyword evidence="4" id="KW-1185">Reference proteome</keyword>
<accession>A0A6P0HFA8</accession>
<comment type="caution">
    <text evidence="3">The sequence shown here is derived from an EMBL/GenBank/DDBJ whole genome shotgun (WGS) entry which is preliminary data.</text>
</comment>
<proteinExistence type="predicted"/>
<evidence type="ECO:0000313" key="3">
    <source>
        <dbReference type="EMBL" id="NEN77291.1"/>
    </source>
</evidence>
<organism evidence="3 4">
    <name type="scientific">Nocardioides zeae</name>
    <dbReference type="NCBI Taxonomy" id="1457234"/>
    <lineage>
        <taxon>Bacteria</taxon>
        <taxon>Bacillati</taxon>
        <taxon>Actinomycetota</taxon>
        <taxon>Actinomycetes</taxon>
        <taxon>Propionibacteriales</taxon>
        <taxon>Nocardioidaceae</taxon>
        <taxon>Nocardioides</taxon>
    </lineage>
</organism>
<dbReference type="EMBL" id="JAAGXA010000001">
    <property type="protein sequence ID" value="NEN77291.1"/>
    <property type="molecule type" value="Genomic_DNA"/>
</dbReference>
<dbReference type="RefSeq" id="WP_163770593.1">
    <property type="nucleotide sequence ID" value="NZ_JAAGXA010000001.1"/>
</dbReference>
<evidence type="ECO:0000313" key="4">
    <source>
        <dbReference type="Proteomes" id="UP000468687"/>
    </source>
</evidence>
<reference evidence="3 4" key="1">
    <citation type="journal article" date="2014" name="Int. J. Syst. Evol. Microbiol.">
        <title>Nocardioides zeae sp. nov., isolated from the stem of Zea mays.</title>
        <authorList>
            <person name="Glaeser S.P."/>
            <person name="McInroy J.A."/>
            <person name="Busse H.J."/>
            <person name="Kampfer P."/>
        </authorList>
    </citation>
    <scope>NUCLEOTIDE SEQUENCE [LARGE SCALE GENOMIC DNA]</scope>
    <source>
        <strain evidence="3 4">JCM 30728</strain>
    </source>
</reference>
<dbReference type="Proteomes" id="UP000468687">
    <property type="component" value="Unassembled WGS sequence"/>
</dbReference>
<dbReference type="AlphaFoldDB" id="A0A6P0HFA8"/>
<dbReference type="PANTHER" id="PTHR12526">
    <property type="entry name" value="GLYCOSYLTRANSFERASE"/>
    <property type="match status" value="1"/>
</dbReference>
<gene>
    <name evidence="3" type="ORF">G3T38_03275</name>
</gene>
<protein>
    <submittedName>
        <fullName evidence="3">Glycosyltransferase family 4 protein</fullName>
    </submittedName>
</protein>
<sequence length="402" mass="42873">MRILVHPHSMELGGSQLNALDLAGALQGRGHEVVVYSEPGELVGGLADRGLEHVAAPRGRSCPSAGRIAHLRRVLTERRIEVAHGYEWPPVLEDSAAAAGLPTRVVGTVLSMAVAPFLPERVPLVVGTERIRSSCVDARSGPVVVVEPPVDVAGDRPSRLPGRRERHVEAVVVCRLVPELKLEGLLTAVDAVGDLPDDLGPRGAPVRLTIAGDGPARAVVAARAAAVNERHGREVVRLLGAVADPRPLYDAADIALGMGGSALRSLAFARPLVVQGEHGFFELLEPRTLPYFLDRGFYGVGDRDPQEAREHLAGLLADLAGDPVRRAWLGSWGRDLAVRRFSLERAAALLEDVYAAALEAPAAHGVGAPARTVARLAGFKVREHRARLAGRRARDDFNARPV</sequence>